<keyword evidence="2" id="KW-1185">Reference proteome</keyword>
<dbReference type="Proteomes" id="UP001143910">
    <property type="component" value="Unassembled WGS sequence"/>
</dbReference>
<name>A0ACC1N3Y8_9HYPO</name>
<evidence type="ECO:0000313" key="2">
    <source>
        <dbReference type="Proteomes" id="UP001143910"/>
    </source>
</evidence>
<sequence length="229" mass="23376">MLWHTLVLSTLTLKALAWDESYPVFCNETQDGPCLSRLADKCYACIHPIEAACPGTDKDFTDCFCPIPSASWTAIEKCFNDPSTGCNDGATGSTSEVFALLNTFAVECNGYNNFICEIGAKLDNVEQTLSIVENCTPTSGTGTAASSTSAATTSTASASTTAQSSSAATTTATTSHSQASSGTATTTRAPTTTTSSGSVPTSNAAANNMAVNSFYALAVALGGAALHAL</sequence>
<protein>
    <submittedName>
        <fullName evidence="1">Uncharacterized protein</fullName>
    </submittedName>
</protein>
<comment type="caution">
    <text evidence="1">The sequence shown here is derived from an EMBL/GenBank/DDBJ whole genome shotgun (WGS) entry which is preliminary data.</text>
</comment>
<accession>A0ACC1N3Y8</accession>
<evidence type="ECO:0000313" key="1">
    <source>
        <dbReference type="EMBL" id="KAJ2973784.1"/>
    </source>
</evidence>
<proteinExistence type="predicted"/>
<dbReference type="EMBL" id="JANJQO010000920">
    <property type="protein sequence ID" value="KAJ2973784.1"/>
    <property type="molecule type" value="Genomic_DNA"/>
</dbReference>
<organism evidence="1 2">
    <name type="scientific">Zarea fungicola</name>
    <dbReference type="NCBI Taxonomy" id="93591"/>
    <lineage>
        <taxon>Eukaryota</taxon>
        <taxon>Fungi</taxon>
        <taxon>Dikarya</taxon>
        <taxon>Ascomycota</taxon>
        <taxon>Pezizomycotina</taxon>
        <taxon>Sordariomycetes</taxon>
        <taxon>Hypocreomycetidae</taxon>
        <taxon>Hypocreales</taxon>
        <taxon>Cordycipitaceae</taxon>
        <taxon>Zarea</taxon>
    </lineage>
</organism>
<reference evidence="1" key="1">
    <citation type="submission" date="2022-08" db="EMBL/GenBank/DDBJ databases">
        <title>Genome Sequence of Lecanicillium fungicola.</title>
        <authorList>
            <person name="Buettner E."/>
        </authorList>
    </citation>
    <scope>NUCLEOTIDE SEQUENCE</scope>
    <source>
        <strain evidence="1">Babe33</strain>
    </source>
</reference>
<gene>
    <name evidence="1" type="ORF">NQ176_g6411</name>
</gene>